<keyword evidence="2" id="KW-1185">Reference proteome</keyword>
<dbReference type="Gene3D" id="3.30.1330.30">
    <property type="match status" value="1"/>
</dbReference>
<organism evidence="1 2">
    <name type="scientific">Macrococcoides goetzii</name>
    <dbReference type="NCBI Taxonomy" id="1891097"/>
    <lineage>
        <taxon>Bacteria</taxon>
        <taxon>Bacillati</taxon>
        <taxon>Bacillota</taxon>
        <taxon>Bacilli</taxon>
        <taxon>Bacillales</taxon>
        <taxon>Staphylococcaceae</taxon>
        <taxon>Macrococcoides</taxon>
    </lineage>
</organism>
<evidence type="ECO:0000313" key="2">
    <source>
        <dbReference type="Proteomes" id="UP000229523"/>
    </source>
</evidence>
<dbReference type="InterPro" id="IPR029064">
    <property type="entry name" value="Ribosomal_eL30-like_sf"/>
</dbReference>
<reference evidence="1 2" key="1">
    <citation type="journal article" date="2018" name="Front. Microbiol.">
        <title>Description and Comparative Genomics of Macrococcus caseolyticus subsp. hominis subsp. nov., Macrococcus goetzii sp. nov., Macrococcus epidermidis sp. nov., and Macrococcus bohemicus sp. nov., Novel Macrococci From Human Clinical Material With Virulence Potential and Suspected Uptake of Foreign DNA by Natural Transformation.</title>
        <authorList>
            <person name="Maslanova I."/>
            <person name="Wertheimer Z."/>
            <person name="Sedlacek I."/>
            <person name="Svec P."/>
            <person name="Indrakova A."/>
            <person name="Kovarovic V."/>
            <person name="Schumann P."/>
            <person name="Sproer C."/>
            <person name="Kralova S."/>
            <person name="Sedo O."/>
            <person name="Kristofova L."/>
            <person name="Vrbovska V."/>
            <person name="Fuzik T."/>
            <person name="Petras P."/>
            <person name="Zdrahal Z."/>
            <person name="Ruzickova V."/>
            <person name="Doskar J."/>
            <person name="Pantucek R."/>
        </authorList>
    </citation>
    <scope>NUCLEOTIDE SEQUENCE [LARGE SCALE GENOMIC DNA]</scope>
    <source>
        <strain evidence="1 2">CCM 4927</strain>
    </source>
</reference>
<sequence>MNNQDKLFNLLGLAMRARKLATGEELVINEVRNKKCKLVILATDAGPNTTKTVTNKCNSFNVPLVQHGTRYELGYAIGKAERVTIGILDAGFAKSIQTLIRNINEERTYD</sequence>
<dbReference type="Proteomes" id="UP000229523">
    <property type="component" value="Unassembled WGS sequence"/>
</dbReference>
<gene>
    <name evidence="1" type="ORF">BFS35_003705</name>
</gene>
<accession>A0A2G5NS40</accession>
<dbReference type="RefSeq" id="WP_096076703.1">
    <property type="nucleotide sequence ID" value="NZ_MJBI02000001.1"/>
</dbReference>
<dbReference type="SUPFAM" id="SSF55315">
    <property type="entry name" value="L30e-like"/>
    <property type="match status" value="1"/>
</dbReference>
<dbReference type="NCBIfam" id="NF005825">
    <property type="entry name" value="PRK07714.1"/>
    <property type="match status" value="1"/>
</dbReference>
<name>A0A2G5NS40_9STAP</name>
<proteinExistence type="predicted"/>
<dbReference type="EMBL" id="MJBI02000001">
    <property type="protein sequence ID" value="RAI82801.1"/>
    <property type="molecule type" value="Genomic_DNA"/>
</dbReference>
<evidence type="ECO:0000313" key="1">
    <source>
        <dbReference type="EMBL" id="RAI82801.1"/>
    </source>
</evidence>
<dbReference type="InterPro" id="IPR004038">
    <property type="entry name" value="Ribosomal_eL8/eL30/eS12/Gad45"/>
</dbReference>
<dbReference type="GeneID" id="99097470"/>
<comment type="caution">
    <text evidence="1">The sequence shown here is derived from an EMBL/GenBank/DDBJ whole genome shotgun (WGS) entry which is preliminary data.</text>
</comment>
<dbReference type="AlphaFoldDB" id="A0A2G5NS40"/>
<dbReference type="Pfam" id="PF01248">
    <property type="entry name" value="Ribosomal_L7Ae"/>
    <property type="match status" value="1"/>
</dbReference>
<dbReference type="OrthoDB" id="9794863at2"/>
<protein>
    <submittedName>
        <fullName evidence="1">YlxQ family RNA-binding protein</fullName>
    </submittedName>
</protein>